<sequence>HHHHHQSKLRRLQMSCRSSLLFHLPHRGLYNTCRNRSDAAFLLSILCAFSRAAGSKRGQITGFHGVNCLISSLLFYPTTNSRGGKEEVDG</sequence>
<protein>
    <submittedName>
        <fullName evidence="1">Uncharacterized protein</fullName>
    </submittedName>
</protein>
<dbReference type="EMBL" id="CP069035">
    <property type="protein sequence ID" value="QRD02342.1"/>
    <property type="molecule type" value="Genomic_DNA"/>
</dbReference>
<reference evidence="2" key="1">
    <citation type="journal article" date="2021" name="BMC Genomics">
        <title>Chromosome-level genome assembly and manually-curated proteome of model necrotroph Parastagonospora nodorum Sn15 reveals a genome-wide trove of candidate effector homologs, and redundancy of virulence-related functions within an accessory chromosome.</title>
        <authorList>
            <person name="Bertazzoni S."/>
            <person name="Jones D.A.B."/>
            <person name="Phan H.T."/>
            <person name="Tan K.-C."/>
            <person name="Hane J.K."/>
        </authorList>
    </citation>
    <scope>NUCLEOTIDE SEQUENCE [LARGE SCALE GENOMIC DNA]</scope>
    <source>
        <strain evidence="2">SN15 / ATCC MYA-4574 / FGSC 10173)</strain>
    </source>
</reference>
<proteinExistence type="predicted"/>
<accession>A0A7U2FBP9</accession>
<evidence type="ECO:0000313" key="2">
    <source>
        <dbReference type="Proteomes" id="UP000663193"/>
    </source>
</evidence>
<name>A0A7U2FBP9_PHANO</name>
<gene>
    <name evidence="1" type="ORF">JI435_417790</name>
</gene>
<dbReference type="Proteomes" id="UP000663193">
    <property type="component" value="Chromosome 13"/>
</dbReference>
<dbReference type="AlphaFoldDB" id="A0A7U2FBP9"/>
<organism evidence="1 2">
    <name type="scientific">Phaeosphaeria nodorum (strain SN15 / ATCC MYA-4574 / FGSC 10173)</name>
    <name type="common">Glume blotch fungus</name>
    <name type="synonym">Parastagonospora nodorum</name>
    <dbReference type="NCBI Taxonomy" id="321614"/>
    <lineage>
        <taxon>Eukaryota</taxon>
        <taxon>Fungi</taxon>
        <taxon>Dikarya</taxon>
        <taxon>Ascomycota</taxon>
        <taxon>Pezizomycotina</taxon>
        <taxon>Dothideomycetes</taxon>
        <taxon>Pleosporomycetidae</taxon>
        <taxon>Pleosporales</taxon>
        <taxon>Pleosporineae</taxon>
        <taxon>Phaeosphaeriaceae</taxon>
        <taxon>Parastagonospora</taxon>
    </lineage>
</organism>
<keyword evidence="2" id="KW-1185">Reference proteome</keyword>
<dbReference type="VEuPathDB" id="FungiDB:JI435_417790"/>
<feature type="non-terminal residue" evidence="1">
    <location>
        <position position="1"/>
    </location>
</feature>
<evidence type="ECO:0000313" key="1">
    <source>
        <dbReference type="EMBL" id="QRD02342.1"/>
    </source>
</evidence>